<keyword evidence="2" id="KW-1185">Reference proteome</keyword>
<proteinExistence type="predicted"/>
<comment type="caution">
    <text evidence="1">The sequence shown here is derived from an EMBL/GenBank/DDBJ whole genome shotgun (WGS) entry which is preliminary data.</text>
</comment>
<accession>M0MW48</accession>
<evidence type="ECO:0000313" key="1">
    <source>
        <dbReference type="EMBL" id="EMA49034.1"/>
    </source>
</evidence>
<dbReference type="AlphaFoldDB" id="M0MW48"/>
<dbReference type="EMBL" id="AOME01000080">
    <property type="protein sequence ID" value="EMA49034.1"/>
    <property type="molecule type" value="Genomic_DNA"/>
</dbReference>
<sequence>MTHDDSTTPTRTRRCSRRSVLAFAGSAVTVGLAGCLTGNSTAAHGWQRVDSPTGKALHDVVFSTEGPVAAGESGRVLARSDDDWETVVESGPGGASNGLTGAAVTNDGERVWVCGDSGAAGYYDVADDELTDRSAPKEKTSSWADVAVVGQAGVERISLINGSGELLVGRNQQGTIQWSEVTKPTDGDSVNAITMRGSTGYLCDTNGNVSRKRSDGGWRSIGIDDVSAGIHDVATLDADTVTAVADDGSIFLYNGFNWISVASVENALHAVDRRDGRGAAVGPGGTVVTVDGNEWSAADTSVSKTLHGVALGTVEYSDVAVGADGTILENFQ</sequence>
<name>M0MW48_9EURY</name>
<protein>
    <submittedName>
        <fullName evidence="1">Uncharacterized protein</fullName>
    </submittedName>
</protein>
<organism evidence="1 2">
    <name type="scientific">Halococcus salifodinae DSM 8989</name>
    <dbReference type="NCBI Taxonomy" id="1227456"/>
    <lineage>
        <taxon>Archaea</taxon>
        <taxon>Methanobacteriati</taxon>
        <taxon>Methanobacteriota</taxon>
        <taxon>Stenosarchaea group</taxon>
        <taxon>Halobacteria</taxon>
        <taxon>Halobacteriales</taxon>
        <taxon>Halococcaceae</taxon>
        <taxon>Halococcus</taxon>
    </lineage>
</organism>
<gene>
    <name evidence="1" type="ORF">C450_18609</name>
</gene>
<dbReference type="OrthoDB" id="320255at2157"/>
<dbReference type="RefSeq" id="WP_005045980.1">
    <property type="nucleotide sequence ID" value="NZ_AOME01000080.1"/>
</dbReference>
<dbReference type="PATRIC" id="fig|1227456.3.peg.3784"/>
<dbReference type="STRING" id="1227456.C450_18609"/>
<dbReference type="InterPro" id="IPR011044">
    <property type="entry name" value="Quino_amine_DH_bsu"/>
</dbReference>
<dbReference type="SUPFAM" id="SSF50969">
    <property type="entry name" value="YVTN repeat-like/Quinoprotein amine dehydrogenase"/>
    <property type="match status" value="1"/>
</dbReference>
<evidence type="ECO:0000313" key="2">
    <source>
        <dbReference type="Proteomes" id="UP000011625"/>
    </source>
</evidence>
<reference evidence="1 2" key="1">
    <citation type="journal article" date="2014" name="PLoS Genet.">
        <title>Phylogenetically driven sequencing of extremely halophilic archaea reveals strategies for static and dynamic osmo-response.</title>
        <authorList>
            <person name="Becker E.A."/>
            <person name="Seitzer P.M."/>
            <person name="Tritt A."/>
            <person name="Larsen D."/>
            <person name="Krusor M."/>
            <person name="Yao A.I."/>
            <person name="Wu D."/>
            <person name="Madern D."/>
            <person name="Eisen J.A."/>
            <person name="Darling A.E."/>
            <person name="Facciotti M.T."/>
        </authorList>
    </citation>
    <scope>NUCLEOTIDE SEQUENCE [LARGE SCALE GENOMIC DNA]</scope>
    <source>
        <strain evidence="1 2">DSM 8989</strain>
    </source>
</reference>
<dbReference type="Proteomes" id="UP000011625">
    <property type="component" value="Unassembled WGS sequence"/>
</dbReference>